<feature type="domain" description="2-Component system ADP-ribose glycohydrolase" evidence="1">
    <location>
        <begin position="211"/>
        <end position="410"/>
    </location>
</feature>
<name>A0A4R0NG76_9SPHI</name>
<dbReference type="RefSeq" id="WP_131606112.1">
    <property type="nucleotide sequence ID" value="NZ_SJSM01000001.1"/>
</dbReference>
<organism evidence="3 4">
    <name type="scientific">Pedobacter hiemivivus</name>
    <dbReference type="NCBI Taxonomy" id="2530454"/>
    <lineage>
        <taxon>Bacteria</taxon>
        <taxon>Pseudomonadati</taxon>
        <taxon>Bacteroidota</taxon>
        <taxon>Sphingobacteriia</taxon>
        <taxon>Sphingobacteriales</taxon>
        <taxon>Sphingobacteriaceae</taxon>
        <taxon>Pedobacter</taxon>
    </lineage>
</organism>
<evidence type="ECO:0000313" key="3">
    <source>
        <dbReference type="EMBL" id="TCC99168.1"/>
    </source>
</evidence>
<keyword evidence="4" id="KW-1185">Reference proteome</keyword>
<evidence type="ECO:0000313" key="4">
    <source>
        <dbReference type="Proteomes" id="UP000291117"/>
    </source>
</evidence>
<dbReference type="EMBL" id="SJSM01000001">
    <property type="protein sequence ID" value="TCC99168.1"/>
    <property type="molecule type" value="Genomic_DNA"/>
</dbReference>
<evidence type="ECO:0000259" key="1">
    <source>
        <dbReference type="Pfam" id="PF22545"/>
    </source>
</evidence>
<dbReference type="Pfam" id="PF22546">
    <property type="entry name" value="2CompART"/>
    <property type="match status" value="1"/>
</dbReference>
<evidence type="ECO:0000259" key="2">
    <source>
        <dbReference type="Pfam" id="PF22546"/>
    </source>
</evidence>
<dbReference type="AlphaFoldDB" id="A0A4R0NG76"/>
<dbReference type="Pfam" id="PF22545">
    <property type="entry name" value="2CompARG"/>
    <property type="match status" value="1"/>
</dbReference>
<gene>
    <name evidence="3" type="ORF">EZ444_00340</name>
</gene>
<accession>A0A4R0NG76</accession>
<comment type="caution">
    <text evidence="3">The sequence shown here is derived from an EMBL/GenBank/DDBJ whole genome shotgun (WGS) entry which is preliminary data.</text>
</comment>
<dbReference type="OrthoDB" id="1100930at2"/>
<feature type="domain" description="2-Component system ADP-ribosyltransferase" evidence="2">
    <location>
        <begin position="70"/>
        <end position="189"/>
    </location>
</feature>
<reference evidence="3 4" key="1">
    <citation type="submission" date="2019-02" db="EMBL/GenBank/DDBJ databases">
        <title>Pedobacter sp. RP-3-8 sp. nov., isolated from Arctic soil.</title>
        <authorList>
            <person name="Dahal R.H."/>
        </authorList>
    </citation>
    <scope>NUCLEOTIDE SEQUENCE [LARGE SCALE GENOMIC DNA]</scope>
    <source>
        <strain evidence="3 4">RP-3-8</strain>
    </source>
</reference>
<proteinExistence type="predicted"/>
<sequence length="603" mass="68664">MARNKPRKQSNKKTPTKLVDIELDFVKDAIPQKKDVGLEVVNPEMMSGTKVSVPSARLTEEKKFDHNAGFYIEIHRGNIFHYFSSALVAPSKYFERRAFEDVQSRYNDFLILANGTSVALDENVVLLEIELLAEEMNALEVVGSIAYLSSALPITRVKKIVAINEKVKKSIISDALLFNGGFIPEKLFSITSVEKSYDLKFIQAPQKVIEDISVKIKHFNHVLGLFAFLRSYTLLVADKTSTYKTLPDHFFYAMQALDSNFGSQIVPKTLIHEFYSFLFNENTPSDKQLLKWIFDRIKADDNFHDDDVKEFQKVFSSLKDENMQAEQVKTIFSSLRQSLERKSILSTIELSKSKSALPLYTFAFLRNYANLSSIEVARRDIPNVYSSLYGEYAFSLLGYFYGYASLKNNDERLLLANPAIAYFKLAEKKPAIKFQLESAFDHAIINQVYHKVFGGQVPEIENVDGKLLSDSHQTLPGDAFEIAMQSFGLIDIDYKRILVKPILRPEPQVDKASLPDLTTELSRTPERISYHSELAVLCRRLGMKAVIVNDPMTNLLQMNLTEIMQSSFYQKSELLSRLKDKRSGVSEQEVRLRLQLAIIVGEL</sequence>
<dbReference type="InterPro" id="IPR054775">
    <property type="entry name" value="2CompART"/>
</dbReference>
<dbReference type="Proteomes" id="UP000291117">
    <property type="component" value="Unassembled WGS sequence"/>
</dbReference>
<protein>
    <submittedName>
        <fullName evidence="3">Uncharacterized protein</fullName>
    </submittedName>
</protein>
<dbReference type="InterPro" id="IPR054774">
    <property type="entry name" value="2CompARG"/>
</dbReference>